<evidence type="ECO:0000313" key="2">
    <source>
        <dbReference type="EMBL" id="KZT47782.1"/>
    </source>
</evidence>
<gene>
    <name evidence="2" type="ORF">CALCODRAFT_513598</name>
</gene>
<proteinExistence type="predicted"/>
<organism evidence="2 3">
    <name type="scientific">Calocera cornea HHB12733</name>
    <dbReference type="NCBI Taxonomy" id="1353952"/>
    <lineage>
        <taxon>Eukaryota</taxon>
        <taxon>Fungi</taxon>
        <taxon>Dikarya</taxon>
        <taxon>Basidiomycota</taxon>
        <taxon>Agaricomycotina</taxon>
        <taxon>Dacrymycetes</taxon>
        <taxon>Dacrymycetales</taxon>
        <taxon>Dacrymycetaceae</taxon>
        <taxon>Calocera</taxon>
    </lineage>
</organism>
<accession>A0A166MPL1</accession>
<keyword evidence="3" id="KW-1185">Reference proteome</keyword>
<feature type="compositionally biased region" description="Basic and acidic residues" evidence="1">
    <location>
        <begin position="18"/>
        <end position="28"/>
    </location>
</feature>
<dbReference type="InParanoid" id="A0A166MPL1"/>
<evidence type="ECO:0000313" key="3">
    <source>
        <dbReference type="Proteomes" id="UP000076842"/>
    </source>
</evidence>
<reference evidence="2 3" key="1">
    <citation type="journal article" date="2016" name="Mol. Biol. Evol.">
        <title>Comparative Genomics of Early-Diverging Mushroom-Forming Fungi Provides Insights into the Origins of Lignocellulose Decay Capabilities.</title>
        <authorList>
            <person name="Nagy L.G."/>
            <person name="Riley R."/>
            <person name="Tritt A."/>
            <person name="Adam C."/>
            <person name="Daum C."/>
            <person name="Floudas D."/>
            <person name="Sun H."/>
            <person name="Yadav J.S."/>
            <person name="Pangilinan J."/>
            <person name="Larsson K.H."/>
            <person name="Matsuura K."/>
            <person name="Barry K."/>
            <person name="Labutti K."/>
            <person name="Kuo R."/>
            <person name="Ohm R.A."/>
            <person name="Bhattacharya S.S."/>
            <person name="Shirouzu T."/>
            <person name="Yoshinaga Y."/>
            <person name="Martin F.M."/>
            <person name="Grigoriev I.V."/>
            <person name="Hibbett D.S."/>
        </authorList>
    </citation>
    <scope>NUCLEOTIDE SEQUENCE [LARGE SCALE GENOMIC DNA]</scope>
    <source>
        <strain evidence="2 3">HHB12733</strain>
    </source>
</reference>
<feature type="region of interest" description="Disordered" evidence="1">
    <location>
        <begin position="1"/>
        <end position="48"/>
    </location>
</feature>
<dbReference type="Proteomes" id="UP000076842">
    <property type="component" value="Unassembled WGS sequence"/>
</dbReference>
<dbReference type="EMBL" id="KV424328">
    <property type="protein sequence ID" value="KZT47782.1"/>
    <property type="molecule type" value="Genomic_DNA"/>
</dbReference>
<name>A0A166MPL1_9BASI</name>
<evidence type="ECO:0000256" key="1">
    <source>
        <dbReference type="SAM" id="MobiDB-lite"/>
    </source>
</evidence>
<sequence>MERASHLAQNVKSALPVRKRERESERLQAQELAAQQRFEQEQEQGRPVELPAAQMESKIDDTNYKYEDHELKESKLLKYFNEPAGEEFCAPFVCEVLDAKCLPRSLQDFLTDRLDTLRLACRNLDSRPDDDKSKQLRMDDMIAYLRDSGDLASLNNAANKITFTQSLLQAQRLRTGNGSFLRGVDTQFEHILALPTILCSHPKRYGLFHASLGRLLKRSPGSIAQRTDSQLLSNHPGPSFIFALPALL</sequence>
<dbReference type="AlphaFoldDB" id="A0A166MPL1"/>
<protein>
    <submittedName>
        <fullName evidence="2">Uncharacterized protein</fullName>
    </submittedName>
</protein>